<keyword evidence="1" id="KW-0175">Coiled coil</keyword>
<evidence type="ECO:0000313" key="2">
    <source>
        <dbReference type="EMBL" id="MDH0125452.1"/>
    </source>
</evidence>
<gene>
    <name evidence="2" type="ORF">N7376_15700</name>
</gene>
<reference evidence="2" key="1">
    <citation type="submission" date="2022-09" db="EMBL/GenBank/DDBJ databases">
        <title>Intensive care unit water sources are persistently colonized with multi-drug resistant bacteria and are the site of extensive horizontal gene transfer of antibiotic resistance genes.</title>
        <authorList>
            <person name="Diorio-Toth L."/>
        </authorList>
    </citation>
    <scope>NUCLEOTIDE SEQUENCE</scope>
    <source>
        <strain evidence="2">GD04153</strain>
    </source>
</reference>
<dbReference type="AlphaFoldDB" id="A0AA42KUD8"/>
<accession>A0AA42KUD8</accession>
<feature type="coiled-coil region" evidence="1">
    <location>
        <begin position="12"/>
        <end position="39"/>
    </location>
</feature>
<comment type="caution">
    <text evidence="2">The sequence shown here is derived from an EMBL/GenBank/DDBJ whole genome shotgun (WGS) entry which is preliminary data.</text>
</comment>
<name>A0AA42KUD8_9HYPH</name>
<sequence>MGKVVFYDEQHVAEMQSRIDAVVAELRRKEDRIQVLERLRPHWAQGYTSDSRAAQTATAALDQLWQILGANSQTDAVQKLRSLVTEIRSYP</sequence>
<proteinExistence type="predicted"/>
<organism evidence="2 3">
    <name type="scientific">Brucella intermedia GD04153</name>
    <dbReference type="NCBI Taxonomy" id="2975438"/>
    <lineage>
        <taxon>Bacteria</taxon>
        <taxon>Pseudomonadati</taxon>
        <taxon>Pseudomonadota</taxon>
        <taxon>Alphaproteobacteria</taxon>
        <taxon>Hyphomicrobiales</taxon>
        <taxon>Brucellaceae</taxon>
        <taxon>Brucella/Ochrobactrum group</taxon>
        <taxon>Brucella</taxon>
    </lineage>
</organism>
<protein>
    <submittedName>
        <fullName evidence="2">Uncharacterized protein</fullName>
    </submittedName>
</protein>
<evidence type="ECO:0000313" key="3">
    <source>
        <dbReference type="Proteomes" id="UP001158087"/>
    </source>
</evidence>
<dbReference type="EMBL" id="JAODYY010000007">
    <property type="protein sequence ID" value="MDH0125452.1"/>
    <property type="molecule type" value="Genomic_DNA"/>
</dbReference>
<evidence type="ECO:0000256" key="1">
    <source>
        <dbReference type="SAM" id="Coils"/>
    </source>
</evidence>
<dbReference type="Proteomes" id="UP001158087">
    <property type="component" value="Unassembled WGS sequence"/>
</dbReference>